<feature type="non-terminal residue" evidence="1">
    <location>
        <position position="1"/>
    </location>
</feature>
<dbReference type="AlphaFoldDB" id="A0A382JXV2"/>
<accession>A0A382JXV2</accession>
<feature type="non-terminal residue" evidence="1">
    <location>
        <position position="431"/>
    </location>
</feature>
<gene>
    <name evidence="1" type="ORF">METZ01_LOCUS269026</name>
</gene>
<reference evidence="1" key="1">
    <citation type="submission" date="2018-05" db="EMBL/GenBank/DDBJ databases">
        <authorList>
            <person name="Lanie J.A."/>
            <person name="Ng W.-L."/>
            <person name="Kazmierczak K.M."/>
            <person name="Andrzejewski T.M."/>
            <person name="Davidsen T.M."/>
            <person name="Wayne K.J."/>
            <person name="Tettelin H."/>
            <person name="Glass J.I."/>
            <person name="Rusch D."/>
            <person name="Podicherti R."/>
            <person name="Tsui H.-C.T."/>
            <person name="Winkler M.E."/>
        </authorList>
    </citation>
    <scope>NUCLEOTIDE SEQUENCE</scope>
</reference>
<evidence type="ECO:0000313" key="1">
    <source>
        <dbReference type="EMBL" id="SVC16172.1"/>
    </source>
</evidence>
<dbReference type="EMBL" id="UINC01076729">
    <property type="protein sequence ID" value="SVC16172.1"/>
    <property type="molecule type" value="Genomic_DNA"/>
</dbReference>
<proteinExistence type="predicted"/>
<dbReference type="GO" id="GO:0005975">
    <property type="term" value="P:carbohydrate metabolic process"/>
    <property type="evidence" value="ECO:0007669"/>
    <property type="project" value="InterPro"/>
</dbReference>
<dbReference type="InterPro" id="IPR008928">
    <property type="entry name" value="6-hairpin_glycosidase_sf"/>
</dbReference>
<sequence length="431" mass="50291">VEFIHNKQATRYGPTKVLATNRTLKNLIDVFAKKKDIRKNQVYGATVRTRIFEADQVLLQLGGSERAIRMIRGNQLVPIESVRFETVKSLSDAHIQWFKNNLSEDGRMTYKYWPSRGDESTSNNMIRQWMATACLGRVARAHDDQELFSRAAQNIRYNLTEYYKEGDDGLGLIEFNGKVKLGAIALATLSMVEHPERQSFARYEQAILKTIDALWHDDGSFTTFYKSPSVVKKHSNANFYPGEALLLWATLYEESRDSVLLERFMKTFRFYRQWHLDNRNPAFIPWHTQAYYKVWKTTRNEELRDFVFLMNDWLLEVQQWKSAERFPDTQGRFYDPKRPFGPPHASSTGVYLEGLIDAHQMAKAVGDSGRQEKYRRSIIRGLRSVMQLTFLDDVDLYYVHQKDKVLGGVRETVYDNEIRVDNIQHNLMGIL</sequence>
<dbReference type="SUPFAM" id="SSF48208">
    <property type="entry name" value="Six-hairpin glycosidases"/>
    <property type="match status" value="1"/>
</dbReference>
<name>A0A382JXV2_9ZZZZ</name>
<evidence type="ECO:0008006" key="2">
    <source>
        <dbReference type="Google" id="ProtNLM"/>
    </source>
</evidence>
<organism evidence="1">
    <name type="scientific">marine metagenome</name>
    <dbReference type="NCBI Taxonomy" id="408172"/>
    <lineage>
        <taxon>unclassified sequences</taxon>
        <taxon>metagenomes</taxon>
        <taxon>ecological metagenomes</taxon>
    </lineage>
</organism>
<protein>
    <recommendedName>
        <fullName evidence="2">Alpha-L-rhamnosidase six-hairpin glycosidase domain-containing protein</fullName>
    </recommendedName>
</protein>